<reference evidence="10 11" key="1">
    <citation type="submission" date="2022-09" db="EMBL/GenBank/DDBJ databases">
        <authorList>
            <person name="Palmer J.M."/>
        </authorList>
    </citation>
    <scope>NUCLEOTIDE SEQUENCE [LARGE SCALE GENOMIC DNA]</scope>
    <source>
        <strain evidence="10 11">DSM 7382</strain>
    </source>
</reference>
<evidence type="ECO:0000313" key="11">
    <source>
        <dbReference type="Proteomes" id="UP001385951"/>
    </source>
</evidence>
<keyword evidence="5 7" id="KW-0694">RNA-binding</keyword>
<protein>
    <recommendedName>
        <fullName evidence="4">Nucleolar protein 12</fullName>
    </recommendedName>
</protein>
<dbReference type="InterPro" id="IPR012677">
    <property type="entry name" value="Nucleotide-bd_a/b_plait_sf"/>
</dbReference>
<dbReference type="PANTHER" id="PTHR23236">
    <property type="entry name" value="EUKARYOTIC TRANSLATION INITIATION FACTOR 4B/4H"/>
    <property type="match status" value="1"/>
</dbReference>
<feature type="compositionally biased region" description="Basic and acidic residues" evidence="8">
    <location>
        <begin position="42"/>
        <end position="51"/>
    </location>
</feature>
<comment type="similarity">
    <text evidence="3">Belongs to the RRM RBM34 family.</text>
</comment>
<feature type="region of interest" description="Disordered" evidence="8">
    <location>
        <begin position="386"/>
        <end position="418"/>
    </location>
</feature>
<evidence type="ECO:0000313" key="10">
    <source>
        <dbReference type="EMBL" id="KAK7677731.1"/>
    </source>
</evidence>
<evidence type="ECO:0000256" key="8">
    <source>
        <dbReference type="SAM" id="MobiDB-lite"/>
    </source>
</evidence>
<gene>
    <name evidence="10" type="ORF">QCA50_019283</name>
</gene>
<feature type="compositionally biased region" description="Basic and acidic residues" evidence="8">
    <location>
        <begin position="589"/>
        <end position="599"/>
    </location>
</feature>
<feature type="compositionally biased region" description="Polar residues" evidence="8">
    <location>
        <begin position="104"/>
        <end position="114"/>
    </location>
</feature>
<evidence type="ECO:0000259" key="9">
    <source>
        <dbReference type="PROSITE" id="PS50102"/>
    </source>
</evidence>
<dbReference type="InterPro" id="IPR000504">
    <property type="entry name" value="RRM_dom"/>
</dbReference>
<keyword evidence="6" id="KW-0539">Nucleus</keyword>
<dbReference type="PROSITE" id="PS50102">
    <property type="entry name" value="RRM"/>
    <property type="match status" value="1"/>
</dbReference>
<evidence type="ECO:0000256" key="3">
    <source>
        <dbReference type="ARBA" id="ARBA00007077"/>
    </source>
</evidence>
<feature type="domain" description="RRM" evidence="9">
    <location>
        <begin position="364"/>
        <end position="481"/>
    </location>
</feature>
<keyword evidence="11" id="KW-1185">Reference proteome</keyword>
<feature type="region of interest" description="Disordered" evidence="8">
    <location>
        <begin position="484"/>
        <end position="602"/>
    </location>
</feature>
<evidence type="ECO:0000256" key="7">
    <source>
        <dbReference type="PROSITE-ProRule" id="PRU00176"/>
    </source>
</evidence>
<dbReference type="AlphaFoldDB" id="A0AAW0FK68"/>
<dbReference type="SMART" id="SM00360">
    <property type="entry name" value="RRM"/>
    <property type="match status" value="1"/>
</dbReference>
<comment type="function">
    <text evidence="1">Involved in pre-25S rRNA processing.</text>
</comment>
<organism evidence="10 11">
    <name type="scientific">Cerrena zonata</name>
    <dbReference type="NCBI Taxonomy" id="2478898"/>
    <lineage>
        <taxon>Eukaryota</taxon>
        <taxon>Fungi</taxon>
        <taxon>Dikarya</taxon>
        <taxon>Basidiomycota</taxon>
        <taxon>Agaricomycotina</taxon>
        <taxon>Agaricomycetes</taxon>
        <taxon>Polyporales</taxon>
        <taxon>Cerrenaceae</taxon>
        <taxon>Cerrena</taxon>
    </lineage>
</organism>
<comment type="subcellular location">
    <subcellularLocation>
        <location evidence="2">Nucleus</location>
        <location evidence="2">Nucleolus</location>
    </subcellularLocation>
</comment>
<accession>A0AAW0FK68</accession>
<feature type="region of interest" description="Disordered" evidence="8">
    <location>
        <begin position="32"/>
        <end position="174"/>
    </location>
</feature>
<dbReference type="Proteomes" id="UP001385951">
    <property type="component" value="Unassembled WGS sequence"/>
</dbReference>
<evidence type="ECO:0000256" key="2">
    <source>
        <dbReference type="ARBA" id="ARBA00004604"/>
    </source>
</evidence>
<feature type="compositionally biased region" description="Acidic residues" evidence="8">
    <location>
        <begin position="401"/>
        <end position="415"/>
    </location>
</feature>
<proteinExistence type="inferred from homology"/>
<dbReference type="GO" id="GO:0005730">
    <property type="term" value="C:nucleolus"/>
    <property type="evidence" value="ECO:0007669"/>
    <property type="project" value="UniProtKB-SubCell"/>
</dbReference>
<dbReference type="Gene3D" id="3.30.70.330">
    <property type="match status" value="1"/>
</dbReference>
<feature type="compositionally biased region" description="Basic and acidic residues" evidence="8">
    <location>
        <begin position="227"/>
        <end position="254"/>
    </location>
</feature>
<dbReference type="SUPFAM" id="SSF54928">
    <property type="entry name" value="RNA-binding domain, RBD"/>
    <property type="match status" value="1"/>
</dbReference>
<dbReference type="EMBL" id="JASBNA010000083">
    <property type="protein sequence ID" value="KAK7677731.1"/>
    <property type="molecule type" value="Genomic_DNA"/>
</dbReference>
<comment type="caution">
    <text evidence="10">The sequence shown here is derived from an EMBL/GenBank/DDBJ whole genome shotgun (WGS) entry which is preliminary data.</text>
</comment>
<feature type="region of interest" description="Disordered" evidence="8">
    <location>
        <begin position="220"/>
        <end position="266"/>
    </location>
</feature>
<dbReference type="GO" id="GO:0000463">
    <property type="term" value="P:maturation of LSU-rRNA from tricistronic rRNA transcript (SSU-rRNA, 5.8S rRNA, LSU-rRNA)"/>
    <property type="evidence" value="ECO:0007669"/>
    <property type="project" value="TreeGrafter"/>
</dbReference>
<evidence type="ECO:0000256" key="4">
    <source>
        <dbReference type="ARBA" id="ARBA00015520"/>
    </source>
</evidence>
<evidence type="ECO:0000256" key="6">
    <source>
        <dbReference type="ARBA" id="ARBA00023242"/>
    </source>
</evidence>
<feature type="compositionally biased region" description="Low complexity" evidence="8">
    <location>
        <begin position="495"/>
        <end position="519"/>
    </location>
</feature>
<dbReference type="InterPro" id="IPR035979">
    <property type="entry name" value="RBD_domain_sf"/>
</dbReference>
<name>A0AAW0FK68_9APHY</name>
<dbReference type="GO" id="GO:0019843">
    <property type="term" value="F:rRNA binding"/>
    <property type="evidence" value="ECO:0007669"/>
    <property type="project" value="TreeGrafter"/>
</dbReference>
<feature type="compositionally biased region" description="Basic and acidic residues" evidence="8">
    <location>
        <begin position="539"/>
        <end position="556"/>
    </location>
</feature>
<sequence length="617" mass="67825">MSLSTLLLGAAASAKGKEKAIDTGLDDLFRSTAPLAPVKAVETPKDKVSNEKKRKLQDAPVEPTTSSKPKRAKSDKKAESTSKPVSKKASEKKSRKSKPSEDSGTNQAESSKSAVQDDDVENNEVPDSKHSDEEGDPSELVHESLTGGQPKGKGKHAQNKFTPLEETSEKRDLRTIFVGNVAVEVMKSKPLTKQLKRHILSFAPDAKIESVRFRSVAFQKPTAPLEDDNRKTKPRDGRQHDRERAASWRANKGDDSEDETGPGPEKVFITTSEKKKIAFIKQEFHANVDSINAYIVFAHPVPSESSTRASNVPPPKPVMDPYEAARLVAEKADGSMFQERTIRVDVVGKTGVKGQGEMSGDPKKTVFVGSLDFASKEQDLRAFFEGVMTTERGPPPSTSDASDDEDEEVSQDEEGNEKKVVVKTRTWVKRVRIIRDKDTQLGKGFGYVQFVDRECVDEILSLEPERLKFAKRKLRVQRCKTLPGGKNKVKISSIPSKSAEPNSKSPSKPSRPPRSSAPSTGPVSVPKGDPSLGTKISHLNKEERKEVKSGDADRVARRLAKKKAKVLAEKGIKSLGDGTKDRLRKRTKDGKPGQKGAEKVKKRVRSNKALLKMNTKK</sequence>
<dbReference type="PANTHER" id="PTHR23236:SF25">
    <property type="entry name" value="RNA-BINDING PROTEIN 34"/>
    <property type="match status" value="1"/>
</dbReference>
<evidence type="ECO:0000256" key="1">
    <source>
        <dbReference type="ARBA" id="ARBA00002475"/>
    </source>
</evidence>
<evidence type="ECO:0000256" key="5">
    <source>
        <dbReference type="ARBA" id="ARBA00022884"/>
    </source>
</evidence>